<gene>
    <name evidence="2" type="ORF">SSEG_06224</name>
</gene>
<sequence length="53" mass="5727">MWPDVTAGIPGIEDEHASSFGRGSRAYGGHRKSDGAKSLVDTSIRQRRAKSAR</sequence>
<evidence type="ECO:0000313" key="3">
    <source>
        <dbReference type="Proteomes" id="UP000002785"/>
    </source>
</evidence>
<organism evidence="2 3">
    <name type="scientific">Streptomyces sviceus (strain ATCC 29083 / DSM 924 / JCM 4929 / NBRC 13980 / NCIMB 11184 / NRRL 5439 / UC 5370)</name>
    <dbReference type="NCBI Taxonomy" id="463191"/>
    <lineage>
        <taxon>Bacteria</taxon>
        <taxon>Bacillati</taxon>
        <taxon>Actinomycetota</taxon>
        <taxon>Actinomycetes</taxon>
        <taxon>Kitasatosporales</taxon>
        <taxon>Streptomycetaceae</taxon>
        <taxon>Streptomyces</taxon>
    </lineage>
</organism>
<evidence type="ECO:0000313" key="2">
    <source>
        <dbReference type="EMBL" id="EDY59495.1"/>
    </source>
</evidence>
<accession>B5I340</accession>
<proteinExistence type="predicted"/>
<dbReference type="Proteomes" id="UP000002785">
    <property type="component" value="Chromosome"/>
</dbReference>
<protein>
    <submittedName>
        <fullName evidence="2">Uncharacterized protein</fullName>
    </submittedName>
</protein>
<dbReference type="AlphaFoldDB" id="B5I340"/>
<feature type="region of interest" description="Disordered" evidence="1">
    <location>
        <begin position="1"/>
        <end position="53"/>
    </location>
</feature>
<dbReference type="HOGENOM" id="CLU_3066867_0_0_11"/>
<dbReference type="EMBL" id="CM000951">
    <property type="protein sequence ID" value="EDY59495.1"/>
    <property type="molecule type" value="Genomic_DNA"/>
</dbReference>
<keyword evidence="3" id="KW-1185">Reference proteome</keyword>
<name>B5I340_STRX2</name>
<evidence type="ECO:0000256" key="1">
    <source>
        <dbReference type="SAM" id="MobiDB-lite"/>
    </source>
</evidence>
<reference evidence="2" key="1">
    <citation type="submission" date="2009-10" db="EMBL/GenBank/DDBJ databases">
        <title>The genome sequence of Streptomyces sviceus strain ATCC 29083.</title>
        <authorList>
            <consortium name="The Broad Institute Genome Sequencing Platform"/>
            <consortium name="Broad Institute Microbial Sequencing Center"/>
            <person name="Fischbach M."/>
            <person name="Godfrey P."/>
            <person name="Ward D."/>
            <person name="Young S."/>
            <person name="Zeng Q."/>
            <person name="Koehrsen M."/>
            <person name="Alvarado L."/>
            <person name="Berlin A.M."/>
            <person name="Bochicchio J."/>
            <person name="Borenstein D."/>
            <person name="Chapman S.B."/>
            <person name="Chen Z."/>
            <person name="Engels R."/>
            <person name="Freedman E."/>
            <person name="Gellesch M."/>
            <person name="Goldberg J."/>
            <person name="Griggs A."/>
            <person name="Gujja S."/>
            <person name="Heilman E.R."/>
            <person name="Heiman D.I."/>
            <person name="Hepburn T.A."/>
            <person name="Howarth C."/>
            <person name="Jen D."/>
            <person name="Larson L."/>
            <person name="Lewis B."/>
            <person name="Mehta T."/>
            <person name="Park D."/>
            <person name="Pearson M."/>
            <person name="Richards J."/>
            <person name="Roberts A."/>
            <person name="Saif S."/>
            <person name="Shea T.D."/>
            <person name="Shenoy N."/>
            <person name="Sisk P."/>
            <person name="Stolte C."/>
            <person name="Sykes S.N."/>
            <person name="Thomson T."/>
            <person name="Walk T."/>
            <person name="White J."/>
            <person name="Yandava C."/>
            <person name="Straight P."/>
            <person name="Clardy J."/>
            <person name="Hung D."/>
            <person name="Kolter R."/>
            <person name="Mekalanos J."/>
            <person name="Walker S."/>
            <person name="Walsh C.T."/>
            <person name="Wieland-Brown L.C."/>
            <person name="Haas B."/>
            <person name="Nusbaum C."/>
            <person name="Birren B."/>
        </authorList>
    </citation>
    <scope>NUCLEOTIDE SEQUENCE [LARGE SCALE GENOMIC DNA]</scope>
    <source>
        <strain evidence="2">ATCC 29083</strain>
    </source>
</reference>